<dbReference type="InterPro" id="IPR002847">
    <property type="entry name" value="F420-0_gamma-glut_ligase-dom"/>
</dbReference>
<dbReference type="AlphaFoldDB" id="D1CAW8"/>
<dbReference type="OrthoDB" id="9788295at2"/>
<keyword evidence="10" id="KW-1185">Reference proteome</keyword>
<reference evidence="9 10" key="2">
    <citation type="journal article" date="2010" name="Stand. Genomic Sci.">
        <title>Complete genome sequence of Desulfohalobium retbaense type strain (HR(100)).</title>
        <authorList>
            <person name="Spring S."/>
            <person name="Nolan M."/>
            <person name="Lapidus A."/>
            <person name="Glavina Del Rio T."/>
            <person name="Copeland A."/>
            <person name="Tice H."/>
            <person name="Cheng J.F."/>
            <person name="Lucas S."/>
            <person name="Land M."/>
            <person name="Chen F."/>
            <person name="Bruce D."/>
            <person name="Goodwin L."/>
            <person name="Pitluck S."/>
            <person name="Ivanova N."/>
            <person name="Mavromatis K."/>
            <person name="Mikhailova N."/>
            <person name="Pati A."/>
            <person name="Chen A."/>
            <person name="Palaniappan K."/>
            <person name="Hauser L."/>
            <person name="Chang Y.J."/>
            <person name="Jeffries C.D."/>
            <person name="Munk C."/>
            <person name="Kiss H."/>
            <person name="Chain P."/>
            <person name="Han C."/>
            <person name="Brettin T."/>
            <person name="Detter J.C."/>
            <person name="Schuler E."/>
            <person name="Goker M."/>
            <person name="Rohde M."/>
            <person name="Bristow J."/>
            <person name="Eisen J.A."/>
            <person name="Markowitz V."/>
            <person name="Hugenholtz P."/>
            <person name="Kyrpides N.C."/>
            <person name="Klenk H.P."/>
        </authorList>
    </citation>
    <scope>NUCLEOTIDE SEQUENCE [LARGE SCALE GENOMIC DNA]</scope>
    <source>
        <strain evidence="10">ATCC 49802 / DSM 20745 / S 6022</strain>
    </source>
</reference>
<sequence>MSAEVRIIGVDHVPEARPGDDLANLIAHGLEQSGLTLADRDIVVVTQKLVSKAEGQLVDLREIEPSVLAREWAEQFGKDPRQVEVVLREARRIVRMANGLIIAETRHGFVCANAAVDASNVSAPDQVSLLPVDPDASAERIRRGLAERAGVEIAVIITDSFGRPWRKGIVNVAVGVAGMEPLLDYRGQYDEQGYELRATVIAVADEIASAAELVMGKLARRPVAIVRGYDYQPGDGNARALVMEPERDLFR</sequence>
<dbReference type="Gene3D" id="3.90.1660.10">
    <property type="entry name" value="CofE-like domain"/>
    <property type="match status" value="1"/>
</dbReference>
<dbReference type="PANTHER" id="PTHR47917">
    <property type="match status" value="1"/>
</dbReference>
<reference evidence="10" key="1">
    <citation type="submission" date="2009-11" db="EMBL/GenBank/DDBJ databases">
        <title>The complete chromosome 2 of Sphaerobacter thermophilus DSM 20745.</title>
        <authorList>
            <person name="Lucas S."/>
            <person name="Copeland A."/>
            <person name="Lapidus A."/>
            <person name="Glavina del Rio T."/>
            <person name="Dalin E."/>
            <person name="Tice H."/>
            <person name="Bruce D."/>
            <person name="Goodwin L."/>
            <person name="Pitluck S."/>
            <person name="Kyrpides N."/>
            <person name="Mavromatis K."/>
            <person name="Ivanova N."/>
            <person name="Mikhailova N."/>
            <person name="LaButti K.M."/>
            <person name="Clum A."/>
            <person name="Sun H.I."/>
            <person name="Brettin T."/>
            <person name="Detter J.C."/>
            <person name="Han C."/>
            <person name="Larimer F."/>
            <person name="Land M."/>
            <person name="Hauser L."/>
            <person name="Markowitz V."/>
            <person name="Cheng J.F."/>
            <person name="Hugenholtz P."/>
            <person name="Woyke T."/>
            <person name="Wu D."/>
            <person name="Steenblock K."/>
            <person name="Schneider S."/>
            <person name="Pukall R."/>
            <person name="Goeker M."/>
            <person name="Klenk H.P."/>
            <person name="Eisen J.A."/>
        </authorList>
    </citation>
    <scope>NUCLEOTIDE SEQUENCE [LARGE SCALE GENOMIC DNA]</scope>
    <source>
        <strain evidence="10">ATCC 49802 / DSM 20745 / S 6022</strain>
    </source>
</reference>
<dbReference type="SUPFAM" id="SSF144010">
    <property type="entry name" value="CofE-like"/>
    <property type="match status" value="1"/>
</dbReference>
<protein>
    <submittedName>
        <fullName evidence="9">F420-dependent oxidoreductase</fullName>
    </submittedName>
</protein>
<dbReference type="STRING" id="479434.Sthe_2500"/>
<keyword evidence="4" id="KW-0460">Magnesium</keyword>
<proteinExistence type="predicted"/>
<organism evidence="9 10">
    <name type="scientific">Sphaerobacter thermophilus (strain ATCC 49802 / DSM 20745 / KCCM 41009 / NCIMB 13125 / S 6022)</name>
    <dbReference type="NCBI Taxonomy" id="479434"/>
    <lineage>
        <taxon>Bacteria</taxon>
        <taxon>Pseudomonadati</taxon>
        <taxon>Thermomicrobiota</taxon>
        <taxon>Thermomicrobia</taxon>
        <taxon>Sphaerobacterales</taxon>
        <taxon>Sphaerobacterineae</taxon>
        <taxon>Sphaerobacteraceae</taxon>
        <taxon>Sphaerobacter</taxon>
    </lineage>
</organism>
<evidence type="ECO:0000256" key="3">
    <source>
        <dbReference type="ARBA" id="ARBA00022741"/>
    </source>
</evidence>
<dbReference type="Proteomes" id="UP000002027">
    <property type="component" value="Chromosome 2"/>
</dbReference>
<keyword evidence="2" id="KW-0479">Metal-binding</keyword>
<keyword evidence="6" id="KW-0342">GTP-binding</keyword>
<dbReference type="RefSeq" id="WP_012872955.1">
    <property type="nucleotide sequence ID" value="NC_013524.1"/>
</dbReference>
<evidence type="ECO:0000256" key="4">
    <source>
        <dbReference type="ARBA" id="ARBA00022842"/>
    </source>
</evidence>
<evidence type="ECO:0000256" key="1">
    <source>
        <dbReference type="ARBA" id="ARBA00022598"/>
    </source>
</evidence>
<evidence type="ECO:0000256" key="7">
    <source>
        <dbReference type="ARBA" id="ARBA00023211"/>
    </source>
</evidence>
<keyword evidence="5" id="KW-0630">Potassium</keyword>
<dbReference type="GO" id="GO:0046872">
    <property type="term" value="F:metal ion binding"/>
    <property type="evidence" value="ECO:0007669"/>
    <property type="project" value="UniProtKB-KW"/>
</dbReference>
<keyword evidence="3" id="KW-0547">Nucleotide-binding</keyword>
<dbReference type="Pfam" id="PF01996">
    <property type="entry name" value="F420_ligase"/>
    <property type="match status" value="1"/>
</dbReference>
<evidence type="ECO:0000256" key="2">
    <source>
        <dbReference type="ARBA" id="ARBA00022723"/>
    </source>
</evidence>
<evidence type="ECO:0000256" key="6">
    <source>
        <dbReference type="ARBA" id="ARBA00023134"/>
    </source>
</evidence>
<evidence type="ECO:0000259" key="8">
    <source>
        <dbReference type="Pfam" id="PF01996"/>
    </source>
</evidence>
<dbReference type="GO" id="GO:0052618">
    <property type="term" value="F:coenzyme F420-0:L-glutamate ligase activity"/>
    <property type="evidence" value="ECO:0007669"/>
    <property type="project" value="TreeGrafter"/>
</dbReference>
<gene>
    <name evidence="9" type="ordered locus">Sthe_2500</name>
</gene>
<dbReference type="Gene3D" id="3.30.1330.100">
    <property type="entry name" value="CofE-like"/>
    <property type="match status" value="1"/>
</dbReference>
<dbReference type="PANTHER" id="PTHR47917:SF1">
    <property type="entry name" value="COENZYME F420:L-GLUTAMATE LIGASE"/>
    <property type="match status" value="1"/>
</dbReference>
<dbReference type="NCBIfam" id="TIGR01916">
    <property type="entry name" value="F420_cofE"/>
    <property type="match status" value="1"/>
</dbReference>
<evidence type="ECO:0000256" key="5">
    <source>
        <dbReference type="ARBA" id="ARBA00022958"/>
    </source>
</evidence>
<keyword evidence="1" id="KW-0436">Ligase</keyword>
<dbReference type="HOGENOM" id="CLU_051152_1_1_0"/>
<evidence type="ECO:0000313" key="10">
    <source>
        <dbReference type="Proteomes" id="UP000002027"/>
    </source>
</evidence>
<dbReference type="EMBL" id="CP001824">
    <property type="protein sequence ID" value="ACZ39915.1"/>
    <property type="molecule type" value="Genomic_DNA"/>
</dbReference>
<dbReference type="GO" id="GO:0005525">
    <property type="term" value="F:GTP binding"/>
    <property type="evidence" value="ECO:0007669"/>
    <property type="project" value="UniProtKB-KW"/>
</dbReference>
<feature type="domain" description="Coenzyme F420:L-glutamate ligase-like" evidence="8">
    <location>
        <begin position="13"/>
        <end position="228"/>
    </location>
</feature>
<dbReference type="InterPro" id="IPR008225">
    <property type="entry name" value="F420-0_g-glutamyl_ligase"/>
</dbReference>
<evidence type="ECO:0000313" key="9">
    <source>
        <dbReference type="EMBL" id="ACZ39915.1"/>
    </source>
</evidence>
<name>D1CAW8_SPHTD</name>
<dbReference type="InParanoid" id="D1CAW8"/>
<keyword evidence="7" id="KW-0464">Manganese</keyword>
<accession>D1CAW8</accession>
<dbReference type="eggNOG" id="COG1478">
    <property type="taxonomic scope" value="Bacteria"/>
</dbReference>
<dbReference type="KEGG" id="sti:Sthe_2500"/>